<keyword evidence="11" id="KW-1185">Reference proteome</keyword>
<dbReference type="InterPro" id="IPR011063">
    <property type="entry name" value="TilS/TtcA_N"/>
</dbReference>
<keyword evidence="5 8" id="KW-0547">Nucleotide-binding</keyword>
<dbReference type="InterPro" id="IPR012094">
    <property type="entry name" value="tRNA_Ile_lys_synt"/>
</dbReference>
<dbReference type="Gene3D" id="3.40.50.620">
    <property type="entry name" value="HUPs"/>
    <property type="match status" value="1"/>
</dbReference>
<feature type="domain" description="Lysidine-tRNA(Ile) synthetase C-terminal" evidence="9">
    <location>
        <begin position="340"/>
        <end position="405"/>
    </location>
</feature>
<evidence type="ECO:0000256" key="4">
    <source>
        <dbReference type="ARBA" id="ARBA00022694"/>
    </source>
</evidence>
<evidence type="ECO:0000256" key="6">
    <source>
        <dbReference type="ARBA" id="ARBA00022840"/>
    </source>
</evidence>
<dbReference type="PANTHER" id="PTHR43033">
    <property type="entry name" value="TRNA(ILE)-LYSIDINE SYNTHASE-RELATED"/>
    <property type="match status" value="1"/>
</dbReference>
<dbReference type="NCBIfam" id="TIGR02432">
    <property type="entry name" value="lysidine_TilS_N"/>
    <property type="match status" value="1"/>
</dbReference>
<organism evidence="10 11">
    <name type="scientific">Maribrevibacterium harenarium</name>
    <dbReference type="NCBI Taxonomy" id="2589817"/>
    <lineage>
        <taxon>Bacteria</taxon>
        <taxon>Pseudomonadati</taxon>
        <taxon>Pseudomonadota</taxon>
        <taxon>Gammaproteobacteria</taxon>
        <taxon>Oceanospirillales</taxon>
        <taxon>Oceanospirillaceae</taxon>
        <taxon>Maribrevibacterium</taxon>
    </lineage>
</organism>
<keyword evidence="3 8" id="KW-0436">Ligase</keyword>
<protein>
    <recommendedName>
        <fullName evidence="8">tRNA(Ile)-lysidine synthase</fullName>
        <ecNumber evidence="8">6.3.4.19</ecNumber>
    </recommendedName>
    <alternativeName>
        <fullName evidence="8">tRNA(Ile)-2-lysyl-cytidine synthase</fullName>
    </alternativeName>
    <alternativeName>
        <fullName evidence="8">tRNA(Ile)-lysidine synthetase</fullName>
    </alternativeName>
</protein>
<evidence type="ECO:0000256" key="2">
    <source>
        <dbReference type="ARBA" id="ARBA00022490"/>
    </source>
</evidence>
<comment type="function">
    <text evidence="8">Ligates lysine onto the cytidine present at position 34 of the AUA codon-specific tRNA(Ile) that contains the anticodon CAU, in an ATP-dependent manner. Cytidine is converted to lysidine, thus changing the amino acid specificity of the tRNA from methionine to isoleucine.</text>
</comment>
<dbReference type="AlphaFoldDB" id="A0A501WX32"/>
<name>A0A501WX32_9GAMM</name>
<dbReference type="SMART" id="SM00977">
    <property type="entry name" value="TilS_C"/>
    <property type="match status" value="1"/>
</dbReference>
<dbReference type="EMBL" id="VFRR01000011">
    <property type="protein sequence ID" value="TPE52815.1"/>
    <property type="molecule type" value="Genomic_DNA"/>
</dbReference>
<evidence type="ECO:0000256" key="1">
    <source>
        <dbReference type="ARBA" id="ARBA00004496"/>
    </source>
</evidence>
<dbReference type="EC" id="6.3.4.19" evidence="8"/>
<dbReference type="InterPro" id="IPR012795">
    <property type="entry name" value="tRNA_Ile_lys_synt_N"/>
</dbReference>
<evidence type="ECO:0000256" key="3">
    <source>
        <dbReference type="ARBA" id="ARBA00022598"/>
    </source>
</evidence>
<dbReference type="NCBIfam" id="TIGR02433">
    <property type="entry name" value="lysidine_TilS_C"/>
    <property type="match status" value="1"/>
</dbReference>
<gene>
    <name evidence="8 10" type="primary">tilS</name>
    <name evidence="10" type="ORF">FJM67_07310</name>
</gene>
<dbReference type="InterPro" id="IPR012796">
    <property type="entry name" value="Lysidine-tRNA-synth_C"/>
</dbReference>
<reference evidence="10 11" key="1">
    <citation type="submission" date="2019-06" db="EMBL/GenBank/DDBJ databases">
        <title>A novel bacterium of genus Marinomonas, isolated from coastal sand.</title>
        <authorList>
            <person name="Huang H."/>
            <person name="Mo K."/>
            <person name="Hu Y."/>
        </authorList>
    </citation>
    <scope>NUCLEOTIDE SEQUENCE [LARGE SCALE GENOMIC DNA]</scope>
    <source>
        <strain evidence="10 11">HB171799</strain>
    </source>
</reference>
<keyword evidence="2 8" id="KW-0963">Cytoplasm</keyword>
<evidence type="ECO:0000259" key="9">
    <source>
        <dbReference type="SMART" id="SM00977"/>
    </source>
</evidence>
<dbReference type="Pfam" id="PF01171">
    <property type="entry name" value="ATP_bind_3"/>
    <property type="match status" value="1"/>
</dbReference>
<comment type="similarity">
    <text evidence="8">Belongs to the tRNA(Ile)-lysidine synthase family.</text>
</comment>
<keyword evidence="4 8" id="KW-0819">tRNA processing</keyword>
<comment type="domain">
    <text evidence="8">The N-terminal region contains the highly conserved SGGXDS motif, predicted to be a P-loop motif involved in ATP binding.</text>
</comment>
<comment type="caution">
    <text evidence="10">The sequence shown here is derived from an EMBL/GenBank/DDBJ whole genome shotgun (WGS) entry which is preliminary data.</text>
</comment>
<sequence>MSSVMLALDWQALSQTEGRVVIAYSGGLDSHVLLHLAATHLTGVAREHLRALHVNHQLSPNADSWQQHCEQVCADLGVAFRSERVTVSDQGSLELAARQARYQAFDLHLNAGDVLLQAHHANDQLETLLMRLERGTGLRGLGGIPATRQQGKWRIVRPLLIFSRSQLLEYAQCHNLDWVEDESNQETVYRRNLLRHEVVEKWQQFNPQIAGKVAQQAEQWQQDLSIHQRLVRRELEKFLAPDGSLSWSSLPESEPAFWMQQYLQGQDINVTQGQLQALVTMLASEADGMPECQIGQSVIRRFKGRIFVMSTLAEQPSLVTLTPHQWQEQVAFSICCDQSVQLGKRPEGIKLLLANGKHRPLKKWLQERQIPHWWREQLPYLFVNNELVAIGTLWQHPNWQGKVQWRDHGVLPWPYECQIID</sequence>
<dbReference type="OrthoDB" id="9807403at2"/>
<evidence type="ECO:0000256" key="8">
    <source>
        <dbReference type="HAMAP-Rule" id="MF_01161"/>
    </source>
</evidence>
<dbReference type="CDD" id="cd01992">
    <property type="entry name" value="TilS_N"/>
    <property type="match status" value="1"/>
</dbReference>
<dbReference type="Proteomes" id="UP000315901">
    <property type="component" value="Unassembled WGS sequence"/>
</dbReference>
<dbReference type="PANTHER" id="PTHR43033:SF1">
    <property type="entry name" value="TRNA(ILE)-LYSIDINE SYNTHASE-RELATED"/>
    <property type="match status" value="1"/>
</dbReference>
<dbReference type="GO" id="GO:0006400">
    <property type="term" value="P:tRNA modification"/>
    <property type="evidence" value="ECO:0007669"/>
    <property type="project" value="UniProtKB-UniRule"/>
</dbReference>
<evidence type="ECO:0000313" key="10">
    <source>
        <dbReference type="EMBL" id="TPE52815.1"/>
    </source>
</evidence>
<dbReference type="GO" id="GO:0032267">
    <property type="term" value="F:tRNA(Ile)-lysidine synthase activity"/>
    <property type="evidence" value="ECO:0007669"/>
    <property type="project" value="UniProtKB-EC"/>
</dbReference>
<evidence type="ECO:0000313" key="11">
    <source>
        <dbReference type="Proteomes" id="UP000315901"/>
    </source>
</evidence>
<evidence type="ECO:0000256" key="5">
    <source>
        <dbReference type="ARBA" id="ARBA00022741"/>
    </source>
</evidence>
<dbReference type="InterPro" id="IPR014729">
    <property type="entry name" value="Rossmann-like_a/b/a_fold"/>
</dbReference>
<evidence type="ECO:0000256" key="7">
    <source>
        <dbReference type="ARBA" id="ARBA00048539"/>
    </source>
</evidence>
<proteinExistence type="inferred from homology"/>
<comment type="catalytic activity">
    <reaction evidence="7 8">
        <text>cytidine(34) in tRNA(Ile2) + L-lysine + ATP = lysidine(34) in tRNA(Ile2) + AMP + diphosphate + H(+)</text>
        <dbReference type="Rhea" id="RHEA:43744"/>
        <dbReference type="Rhea" id="RHEA-COMP:10625"/>
        <dbReference type="Rhea" id="RHEA-COMP:10670"/>
        <dbReference type="ChEBI" id="CHEBI:15378"/>
        <dbReference type="ChEBI" id="CHEBI:30616"/>
        <dbReference type="ChEBI" id="CHEBI:32551"/>
        <dbReference type="ChEBI" id="CHEBI:33019"/>
        <dbReference type="ChEBI" id="CHEBI:82748"/>
        <dbReference type="ChEBI" id="CHEBI:83665"/>
        <dbReference type="ChEBI" id="CHEBI:456215"/>
        <dbReference type="EC" id="6.3.4.19"/>
    </reaction>
</comment>
<accession>A0A501WX32</accession>
<dbReference type="RefSeq" id="WP_140588135.1">
    <property type="nucleotide sequence ID" value="NZ_VFRR01000011.1"/>
</dbReference>
<dbReference type="Pfam" id="PF11734">
    <property type="entry name" value="TilS_C"/>
    <property type="match status" value="1"/>
</dbReference>
<dbReference type="GO" id="GO:0005524">
    <property type="term" value="F:ATP binding"/>
    <property type="evidence" value="ECO:0007669"/>
    <property type="project" value="UniProtKB-UniRule"/>
</dbReference>
<dbReference type="GO" id="GO:0005737">
    <property type="term" value="C:cytoplasm"/>
    <property type="evidence" value="ECO:0007669"/>
    <property type="project" value="UniProtKB-SubCell"/>
</dbReference>
<dbReference type="HAMAP" id="MF_01161">
    <property type="entry name" value="tRNA_Ile_lys_synt"/>
    <property type="match status" value="1"/>
</dbReference>
<comment type="subcellular location">
    <subcellularLocation>
        <location evidence="1 8">Cytoplasm</location>
    </subcellularLocation>
</comment>
<keyword evidence="6 8" id="KW-0067">ATP-binding</keyword>
<dbReference type="SUPFAM" id="SSF56037">
    <property type="entry name" value="PheT/TilS domain"/>
    <property type="match status" value="1"/>
</dbReference>
<feature type="binding site" evidence="8">
    <location>
        <begin position="25"/>
        <end position="30"/>
    </location>
    <ligand>
        <name>ATP</name>
        <dbReference type="ChEBI" id="CHEBI:30616"/>
    </ligand>
</feature>
<dbReference type="SUPFAM" id="SSF52402">
    <property type="entry name" value="Adenine nucleotide alpha hydrolases-like"/>
    <property type="match status" value="1"/>
</dbReference>